<proteinExistence type="inferred from homology"/>
<comment type="catalytic activity">
    <reaction evidence="1">
        <text>ATP = 3',5'-cyclic AMP + diphosphate</text>
        <dbReference type="Rhea" id="RHEA:15389"/>
        <dbReference type="ChEBI" id="CHEBI:30616"/>
        <dbReference type="ChEBI" id="CHEBI:33019"/>
        <dbReference type="ChEBI" id="CHEBI:58165"/>
        <dbReference type="EC" id="4.6.1.1"/>
    </reaction>
</comment>
<accession>B0D1S7</accession>
<comment type="similarity">
    <text evidence="2">Belongs to the adenylyl cyclase class-3 family.</text>
</comment>
<dbReference type="SUPFAM" id="SSF52047">
    <property type="entry name" value="RNI-like"/>
    <property type="match status" value="1"/>
</dbReference>
<keyword evidence="9" id="KW-0115">cAMP biosynthesis</keyword>
<name>B0D1S7_LACBS</name>
<evidence type="ECO:0000256" key="1">
    <source>
        <dbReference type="ARBA" id="ARBA00001593"/>
    </source>
</evidence>
<dbReference type="PROSITE" id="PS51450">
    <property type="entry name" value="LRR"/>
    <property type="match status" value="4"/>
</dbReference>
<dbReference type="KEGG" id="lbc:LACBIDRAFT_399672"/>
<evidence type="ECO:0000256" key="7">
    <source>
        <dbReference type="ARBA" id="ARBA00022737"/>
    </source>
</evidence>
<evidence type="ECO:0000256" key="12">
    <source>
        <dbReference type="ARBA" id="ARBA00032637"/>
    </source>
</evidence>
<evidence type="ECO:0000256" key="10">
    <source>
        <dbReference type="ARBA" id="ARBA00023239"/>
    </source>
</evidence>
<dbReference type="SUPFAM" id="SSF52058">
    <property type="entry name" value="L domain-like"/>
    <property type="match status" value="2"/>
</dbReference>
<dbReference type="SMART" id="SM00332">
    <property type="entry name" value="PP2Cc"/>
    <property type="match status" value="1"/>
</dbReference>
<evidence type="ECO:0000259" key="14">
    <source>
        <dbReference type="PROSITE" id="PS50125"/>
    </source>
</evidence>
<dbReference type="GO" id="GO:0046872">
    <property type="term" value="F:metal ion binding"/>
    <property type="evidence" value="ECO:0007669"/>
    <property type="project" value="UniProtKB-KW"/>
</dbReference>
<evidence type="ECO:0000259" key="16">
    <source>
        <dbReference type="PROSITE" id="PS51746"/>
    </source>
</evidence>
<dbReference type="InterPro" id="IPR036457">
    <property type="entry name" value="PPM-type-like_dom_sf"/>
</dbReference>
<evidence type="ECO:0000256" key="4">
    <source>
        <dbReference type="ARBA" id="ARBA00021420"/>
    </source>
</evidence>
<dbReference type="GO" id="GO:0006171">
    <property type="term" value="P:cAMP biosynthetic process"/>
    <property type="evidence" value="ECO:0007669"/>
    <property type="project" value="UniProtKB-KW"/>
</dbReference>
<dbReference type="Gene3D" id="3.80.10.10">
    <property type="entry name" value="Ribonuclease Inhibitor"/>
    <property type="match status" value="4"/>
</dbReference>
<dbReference type="PROSITE" id="PS50200">
    <property type="entry name" value="RA"/>
    <property type="match status" value="1"/>
</dbReference>
<gene>
    <name evidence="17" type="ORF">LACBIDRAFT_399672</name>
</gene>
<dbReference type="Pfam" id="PF23598">
    <property type="entry name" value="LRR_14"/>
    <property type="match status" value="1"/>
</dbReference>
<sequence>MDYRKVSPKTVIPPGFNRIPINPSSTSNLNGDGPGSPTWTPPESWAVEKEEEEGGDDPDAAESSSDDTPRLSIISERPYRIRIYRANNTYHVVSIPFNVTVAALTPALNKKLLLGDDRVQHRLYLKERGRERILAQTEKPADIVRRRLEQAGYDPVDGLELLGGEGLSFLLNFLVLRYAYLFKQTLNMSLFIDQEEELNFNDNFDFIDLTGRSLRTIPVILHQHAHSIVSLKLSRNPMLEIPLDFIQSCSVLRELRLSNMAMKKVPQSVRHSTTLHRLDLSSNRLGDLEDAYLEHIPGLITLYIQNNRIEKLPWHFPRLRSLTTLNLSNNKFQTLPILITQLENLRDLDISFNMISEIPEEIGQLQNLERLIIVGNQVVKFPRECADLKRLRILDCRRNQISDLTVICALPQLNQLSADHNSIHGLDLALGVHLTRLDVSHNDITQVSLVPVGGPMMAYALTSLDLSYAKLSSLEDVALGCLSTLLTLNLAHNSFRSLPDTLGDLSWLETLSVSDNKLDALPSSIGRLQKLEFLDAHNNSLTELPQSLWNCANLTKINVTSNFLGSWHDPPVNVGVVQQEPPPPLPPQAAENNTLSVPAIERKTSTTSLTVTGNLPPLVYSLEKLYLGENRLTDDVLHPLMIFKELKVLNLSFNEIQELPPSFFRNMTQLEELYLSGNRLASIPTEDLPKLKCLSTLFLNGNKLQTLPQELCKAKNLTNLDVGSNLLKYNINNWEFDWNWNFNKNLKYLNLSGNKRLQIKAEPTRLYSNHRLSSRDPTAIGRRTLSGFTDLTQLRVLGLMDVTITTTSADATVDIPDENDDRRVRTSSSTVCGMAYGIADALGRHDSLNMLDLVHEFPGRKGEAIFAMFGRSRPPSNLLPGSSANRLSKFLHDRFVSQFLLQLDALDPHRGEIIPDALRRTFLKLNQDLHDTLFSSNRKMSQSSGTTGTSGSTFVDSATLRSGASGIALYFVGKTMYVANVGNALAVVSRQGVAQGVSRKHDPFDRNETARIRAAEGWVSPPGLVNDEVDVSRSFGYYSLLPVVNARPDICVWDLTDLDEFVIVANCGLWDYISYQTAVDIARTVARTERPDPMIAAQKLRDFAISYGADGSTMIMVIWVADLFKSSRSRQPTLDNVVDPQMYRTRKKDEILDRSIARLDIEVPAPVGHLALVFTDIRNSTHLWEANPGMPSAMRLHNNLLRRQLRFCGGYEVKTEGDAFMCSFPTALAAVWWALTVQVQLLHEAWPLELLECEDGKPLEDSQGRLVARGLSVRMGIHCGSPVCEPDPITHRMDYFGPMVNRSARINSSAGGGQIMCSTEIIREINAKILESESETEYSKLQPQQAIDAVKRMGVEVITVGEVKLKGLELPELLTLIYPSGLEGRQELKDGPTNPSASGSRVQFSAPQTRELGILCLRIEALASGRVFQAPSDRKASLETISLENESESQTPSGIFNADPDLLLPPMNDQSSDMDLMLVLDSLSVRIENALSALVEKFHPPTVDKSKFLSALLEGGVLDEGTLQHIASVLQGL</sequence>
<dbReference type="GO" id="GO:0004016">
    <property type="term" value="F:adenylate cyclase activity"/>
    <property type="evidence" value="ECO:0007669"/>
    <property type="project" value="UniProtKB-EC"/>
</dbReference>
<dbReference type="SMART" id="SM00044">
    <property type="entry name" value="CYCc"/>
    <property type="match status" value="1"/>
</dbReference>
<evidence type="ECO:0000256" key="2">
    <source>
        <dbReference type="ARBA" id="ARBA00005381"/>
    </source>
</evidence>
<evidence type="ECO:0000256" key="8">
    <source>
        <dbReference type="ARBA" id="ARBA00022842"/>
    </source>
</evidence>
<dbReference type="STRING" id="486041.B0D1S7"/>
<evidence type="ECO:0000256" key="9">
    <source>
        <dbReference type="ARBA" id="ARBA00022998"/>
    </source>
</evidence>
<evidence type="ECO:0000313" key="17">
    <source>
        <dbReference type="EMBL" id="EDR11693.1"/>
    </source>
</evidence>
<dbReference type="InterPro" id="IPR000159">
    <property type="entry name" value="RA_dom"/>
</dbReference>
<evidence type="ECO:0000313" key="18">
    <source>
        <dbReference type="Proteomes" id="UP000001194"/>
    </source>
</evidence>
<feature type="compositionally biased region" description="Polar residues" evidence="13">
    <location>
        <begin position="1393"/>
        <end position="1404"/>
    </location>
</feature>
<dbReference type="InterPro" id="IPR001611">
    <property type="entry name" value="Leu-rich_rpt"/>
</dbReference>
<dbReference type="Pfam" id="PF13855">
    <property type="entry name" value="LRR_8"/>
    <property type="match status" value="1"/>
</dbReference>
<feature type="region of interest" description="Disordered" evidence="13">
    <location>
        <begin position="1"/>
        <end position="71"/>
    </location>
</feature>
<feature type="domain" description="Guanylate cyclase" evidence="14">
    <location>
        <begin position="1171"/>
        <end position="1307"/>
    </location>
</feature>
<dbReference type="InterPro" id="IPR001932">
    <property type="entry name" value="PPM-type_phosphatase-like_dom"/>
</dbReference>
<dbReference type="Gene3D" id="3.60.40.10">
    <property type="entry name" value="PPM-type phosphatase domain"/>
    <property type="match status" value="1"/>
</dbReference>
<dbReference type="PANTHER" id="PTHR48051">
    <property type="match status" value="1"/>
</dbReference>
<dbReference type="Pfam" id="PF23010">
    <property type="entry name" value="RA_3"/>
    <property type="match status" value="1"/>
</dbReference>
<keyword evidence="8" id="KW-0460">Magnesium</keyword>
<dbReference type="PANTHER" id="PTHR48051:SF1">
    <property type="entry name" value="RAS SUPPRESSOR PROTEIN 1"/>
    <property type="match status" value="1"/>
</dbReference>
<keyword evidence="6" id="KW-0479">Metal-binding</keyword>
<dbReference type="EMBL" id="DS547095">
    <property type="protein sequence ID" value="EDR11693.1"/>
    <property type="molecule type" value="Genomic_DNA"/>
</dbReference>
<dbReference type="PROSITE" id="PS50125">
    <property type="entry name" value="GUANYLATE_CYCLASE_2"/>
    <property type="match status" value="1"/>
</dbReference>
<dbReference type="GO" id="GO:0005737">
    <property type="term" value="C:cytoplasm"/>
    <property type="evidence" value="ECO:0007669"/>
    <property type="project" value="TreeGrafter"/>
</dbReference>
<dbReference type="RefSeq" id="XP_001877590.1">
    <property type="nucleotide sequence ID" value="XM_001877555.1"/>
</dbReference>
<organism evidence="18">
    <name type="scientific">Laccaria bicolor (strain S238N-H82 / ATCC MYA-4686)</name>
    <name type="common">Bicoloured deceiver</name>
    <name type="synonym">Laccaria laccata var. bicolor</name>
    <dbReference type="NCBI Taxonomy" id="486041"/>
    <lineage>
        <taxon>Eukaryota</taxon>
        <taxon>Fungi</taxon>
        <taxon>Dikarya</taxon>
        <taxon>Basidiomycota</taxon>
        <taxon>Agaricomycotina</taxon>
        <taxon>Agaricomycetes</taxon>
        <taxon>Agaricomycetidae</taxon>
        <taxon>Agaricales</taxon>
        <taxon>Agaricineae</taxon>
        <taxon>Hydnangiaceae</taxon>
        <taxon>Laccaria</taxon>
    </lineage>
</organism>
<dbReference type="InterPro" id="IPR003591">
    <property type="entry name" value="Leu-rich_rpt_typical-subtyp"/>
</dbReference>
<evidence type="ECO:0000256" key="13">
    <source>
        <dbReference type="SAM" id="MobiDB-lite"/>
    </source>
</evidence>
<dbReference type="HOGENOM" id="CLU_000430_1_1_1"/>
<reference evidence="17 18" key="1">
    <citation type="journal article" date="2008" name="Nature">
        <title>The genome of Laccaria bicolor provides insights into mycorrhizal symbiosis.</title>
        <authorList>
            <person name="Martin F."/>
            <person name="Aerts A."/>
            <person name="Ahren D."/>
            <person name="Brun A."/>
            <person name="Danchin E.G.J."/>
            <person name="Duchaussoy F."/>
            <person name="Gibon J."/>
            <person name="Kohler A."/>
            <person name="Lindquist E."/>
            <person name="Pereda V."/>
            <person name="Salamov A."/>
            <person name="Shapiro H.J."/>
            <person name="Wuyts J."/>
            <person name="Blaudez D."/>
            <person name="Buee M."/>
            <person name="Brokstein P."/>
            <person name="Canbaeck B."/>
            <person name="Cohen D."/>
            <person name="Courty P.E."/>
            <person name="Coutinho P.M."/>
            <person name="Delaruelle C."/>
            <person name="Detter J.C."/>
            <person name="Deveau A."/>
            <person name="DiFazio S."/>
            <person name="Duplessis S."/>
            <person name="Fraissinet-Tachet L."/>
            <person name="Lucic E."/>
            <person name="Frey-Klett P."/>
            <person name="Fourrey C."/>
            <person name="Feussner I."/>
            <person name="Gay G."/>
            <person name="Grimwood J."/>
            <person name="Hoegger P.J."/>
            <person name="Jain P."/>
            <person name="Kilaru S."/>
            <person name="Labbe J."/>
            <person name="Lin Y.C."/>
            <person name="Legue V."/>
            <person name="Le Tacon F."/>
            <person name="Marmeisse R."/>
            <person name="Melayah D."/>
            <person name="Montanini B."/>
            <person name="Muratet M."/>
            <person name="Nehls U."/>
            <person name="Niculita-Hirzel H."/>
            <person name="Oudot-Le Secq M.P."/>
            <person name="Peter M."/>
            <person name="Quesneville H."/>
            <person name="Rajashekar B."/>
            <person name="Reich M."/>
            <person name="Rouhier N."/>
            <person name="Schmutz J."/>
            <person name="Yin T."/>
            <person name="Chalot M."/>
            <person name="Henrissat B."/>
            <person name="Kuees U."/>
            <person name="Lucas S."/>
            <person name="Van de Peer Y."/>
            <person name="Podila G.K."/>
            <person name="Polle A."/>
            <person name="Pukkila P.J."/>
            <person name="Richardson P.M."/>
            <person name="Rouze P."/>
            <person name="Sanders I.R."/>
            <person name="Stajich J.E."/>
            <person name="Tunlid A."/>
            <person name="Tuskan G."/>
            <person name="Grigoriev I.V."/>
        </authorList>
    </citation>
    <scope>NUCLEOTIDE SEQUENCE [LARGE SCALE GENOMIC DNA]</scope>
    <source>
        <strain evidence="18">S238N-H82 / ATCC MYA-4686</strain>
    </source>
</reference>
<dbReference type="SMART" id="SM00369">
    <property type="entry name" value="LRR_TYP"/>
    <property type="match status" value="10"/>
</dbReference>
<feature type="compositionally biased region" description="Acidic residues" evidence="13">
    <location>
        <begin position="49"/>
        <end position="60"/>
    </location>
</feature>
<dbReference type="InterPro" id="IPR001054">
    <property type="entry name" value="A/G_cyclase"/>
</dbReference>
<dbReference type="InterPro" id="IPR050216">
    <property type="entry name" value="LRR_domain-containing"/>
</dbReference>
<dbReference type="SMART" id="SM00365">
    <property type="entry name" value="LRR_SD22"/>
    <property type="match status" value="8"/>
</dbReference>
<dbReference type="SUPFAM" id="SSF55073">
    <property type="entry name" value="Nucleotide cyclase"/>
    <property type="match status" value="1"/>
</dbReference>
<keyword evidence="18" id="KW-1185">Reference proteome</keyword>
<dbReference type="FunCoup" id="B0D1S7">
    <property type="interactions" value="101"/>
</dbReference>
<feature type="region of interest" description="Disordered" evidence="13">
    <location>
        <begin position="1385"/>
        <end position="1404"/>
    </location>
</feature>
<dbReference type="GO" id="GO:0035556">
    <property type="term" value="P:intracellular signal transduction"/>
    <property type="evidence" value="ECO:0007669"/>
    <property type="project" value="InterPro"/>
</dbReference>
<dbReference type="InterPro" id="IPR055414">
    <property type="entry name" value="LRR_R13L4/SHOC2-like"/>
</dbReference>
<evidence type="ECO:0000256" key="5">
    <source>
        <dbReference type="ARBA" id="ARBA00022614"/>
    </source>
</evidence>
<keyword evidence="10" id="KW-0456">Lyase</keyword>
<dbReference type="SMART" id="SM00364">
    <property type="entry name" value="LRR_BAC"/>
    <property type="match status" value="9"/>
</dbReference>
<keyword evidence="7" id="KW-0677">Repeat</keyword>
<evidence type="ECO:0000256" key="3">
    <source>
        <dbReference type="ARBA" id="ARBA00012201"/>
    </source>
</evidence>
<evidence type="ECO:0000259" key="15">
    <source>
        <dbReference type="PROSITE" id="PS50200"/>
    </source>
</evidence>
<evidence type="ECO:0000256" key="6">
    <source>
        <dbReference type="ARBA" id="ARBA00022723"/>
    </source>
</evidence>
<evidence type="ECO:0000256" key="11">
    <source>
        <dbReference type="ARBA" id="ARBA00032597"/>
    </source>
</evidence>
<dbReference type="InterPro" id="IPR032675">
    <property type="entry name" value="LRR_dom_sf"/>
</dbReference>
<dbReference type="PROSITE" id="PS51746">
    <property type="entry name" value="PPM_2"/>
    <property type="match status" value="1"/>
</dbReference>
<dbReference type="InParanoid" id="B0D1S7"/>
<feature type="domain" description="PPM-type phosphatase" evidence="16">
    <location>
        <begin position="835"/>
        <end position="1120"/>
    </location>
</feature>
<dbReference type="Pfam" id="PF00481">
    <property type="entry name" value="PP2C"/>
    <property type="match status" value="1"/>
</dbReference>
<protein>
    <recommendedName>
        <fullName evidence="4">Adenylate cyclase</fullName>
        <ecNumber evidence="3">4.6.1.1</ecNumber>
    </recommendedName>
    <alternativeName>
        <fullName evidence="11">ATP pyrophosphate-lyase</fullName>
    </alternativeName>
    <alternativeName>
        <fullName evidence="12">Adenylyl cyclase</fullName>
    </alternativeName>
</protein>
<dbReference type="OrthoDB" id="2021138at2759"/>
<dbReference type="GeneID" id="6073322"/>
<dbReference type="InterPro" id="IPR029787">
    <property type="entry name" value="Nucleotide_cyclase"/>
</dbReference>
<feature type="domain" description="Ras-associating" evidence="15">
    <location>
        <begin position="77"/>
        <end position="168"/>
    </location>
</feature>
<dbReference type="CDD" id="cd00143">
    <property type="entry name" value="PP2Cc"/>
    <property type="match status" value="1"/>
</dbReference>
<dbReference type="Proteomes" id="UP000001194">
    <property type="component" value="Unassembled WGS sequence"/>
</dbReference>
<dbReference type="InterPro" id="IPR055071">
    <property type="entry name" value="RA_PHLPP-like"/>
</dbReference>
<dbReference type="SUPFAM" id="SSF81606">
    <property type="entry name" value="PP2C-like"/>
    <property type="match status" value="1"/>
</dbReference>
<keyword evidence="5" id="KW-0433">Leucine-rich repeat</keyword>
<dbReference type="EC" id="4.6.1.1" evidence="3"/>
<dbReference type="Pfam" id="PF00211">
    <property type="entry name" value="Guanylate_cyc"/>
    <property type="match status" value="1"/>
</dbReference>
<dbReference type="Gene3D" id="3.30.70.1230">
    <property type="entry name" value="Nucleotide cyclase"/>
    <property type="match status" value="1"/>
</dbReference>
<dbReference type="CDD" id="cd07302">
    <property type="entry name" value="CHD"/>
    <property type="match status" value="1"/>
</dbReference>